<dbReference type="EMBL" id="MLJW01002106">
    <property type="protein sequence ID" value="OIQ75630.1"/>
    <property type="molecule type" value="Genomic_DNA"/>
</dbReference>
<protein>
    <submittedName>
        <fullName evidence="3">DNA recombination protein RmuC</fullName>
    </submittedName>
</protein>
<keyword evidence="1" id="KW-0175">Coiled coil</keyword>
<dbReference type="PANTHER" id="PTHR30563:SF0">
    <property type="entry name" value="DNA RECOMBINATION PROTEIN RMUC"/>
    <property type="match status" value="1"/>
</dbReference>
<reference evidence="3" key="1">
    <citation type="submission" date="2016-10" db="EMBL/GenBank/DDBJ databases">
        <title>Sequence of Gallionella enrichment culture.</title>
        <authorList>
            <person name="Poehlein A."/>
            <person name="Muehling M."/>
            <person name="Daniel R."/>
        </authorList>
    </citation>
    <scope>NUCLEOTIDE SEQUENCE</scope>
</reference>
<evidence type="ECO:0000256" key="2">
    <source>
        <dbReference type="ARBA" id="ARBA00023172"/>
    </source>
</evidence>
<dbReference type="Pfam" id="PF02646">
    <property type="entry name" value="RmuC"/>
    <property type="match status" value="1"/>
</dbReference>
<evidence type="ECO:0000256" key="1">
    <source>
        <dbReference type="ARBA" id="ARBA00023054"/>
    </source>
</evidence>
<dbReference type="GO" id="GO:0006310">
    <property type="term" value="P:DNA recombination"/>
    <property type="evidence" value="ECO:0007669"/>
    <property type="project" value="UniProtKB-KW"/>
</dbReference>
<keyword evidence="2" id="KW-0233">DNA recombination</keyword>
<accession>A0A1J5PVM8</accession>
<proteinExistence type="predicted"/>
<dbReference type="InterPro" id="IPR003798">
    <property type="entry name" value="DNA_recombination_RmuC"/>
</dbReference>
<name>A0A1J5PVM8_9ZZZZ</name>
<comment type="caution">
    <text evidence="3">The sequence shown here is derived from an EMBL/GenBank/DDBJ whole genome shotgun (WGS) entry which is preliminary data.</text>
</comment>
<evidence type="ECO:0000313" key="3">
    <source>
        <dbReference type="EMBL" id="OIQ75630.1"/>
    </source>
</evidence>
<dbReference type="AlphaFoldDB" id="A0A1J5PVM8"/>
<dbReference type="PANTHER" id="PTHR30563">
    <property type="entry name" value="DNA RECOMBINATION PROTEIN RMUC"/>
    <property type="match status" value="1"/>
</dbReference>
<sequence>MIVEILTALIALGAGIGLAVSRYSPRIASLVADKGALEVSIATLTAEKGALEIRLADKESAQVDQVEAMRNMAHQAVASAREELNQDALAQKSAVGNLLDPVKEELEKLRKFVDEKNTAVGQEYSSLKTVTEALQLSTTSLNTTLSSNRHAGSWGELTLHNIVDYAGMLEHVDFEEQESISDDDSLKRPDMVIKLAGGGQIAVDSKASLVAYRRAAEESDQALKERHLVDHAKAVKAHITRLSSKKYSEMLGQSPDYVVMFVPGEHFVTDALATDSELLDYAYRNKVVLATPSTLLVVLKSAAYTWREVDQAENAKKIGAAGAELYKRLVVSFEHLTRAGKNLNAAVENFNKFGSSVTARVRPQAMNLKRYAGALDDLDYPAQIDGVVAPLAIGEVIDDVDYIDVEEEA</sequence>
<gene>
    <name evidence="3" type="primary">rmuC_11</name>
    <name evidence="3" type="ORF">GALL_427010</name>
</gene>
<organism evidence="3">
    <name type="scientific">mine drainage metagenome</name>
    <dbReference type="NCBI Taxonomy" id="410659"/>
    <lineage>
        <taxon>unclassified sequences</taxon>
        <taxon>metagenomes</taxon>
        <taxon>ecological metagenomes</taxon>
    </lineage>
</organism>